<comment type="caution">
    <text evidence="1">The sequence shown here is derived from an EMBL/GenBank/DDBJ whole genome shotgun (WGS) entry which is preliminary data.</text>
</comment>
<accession>A0A9D3W6P7</accession>
<protein>
    <submittedName>
        <fullName evidence="1">Uncharacterized protein</fullName>
    </submittedName>
</protein>
<sequence length="138" mass="16079">MLQEISKAELPMEVVKYDVPNLYPEDPYFIIDHPELDNNCQQEFRTRDHRDELNMIEVVFDPINVETTIIVEVTTKIELKPILNESVKGLIQFLVIVDKLAIEEIDEFNSFSSDKRNKARVTKNSCDMEGRKLEVIIP</sequence>
<evidence type="ECO:0000313" key="2">
    <source>
        <dbReference type="Proteomes" id="UP000828251"/>
    </source>
</evidence>
<dbReference type="EMBL" id="JAIQCV010000003">
    <property type="protein sequence ID" value="KAH1114384.1"/>
    <property type="molecule type" value="Genomic_DNA"/>
</dbReference>
<gene>
    <name evidence="1" type="ORF">J1N35_007762</name>
</gene>
<proteinExistence type="predicted"/>
<dbReference type="AlphaFoldDB" id="A0A9D3W6P7"/>
<organism evidence="1 2">
    <name type="scientific">Gossypium stocksii</name>
    <dbReference type="NCBI Taxonomy" id="47602"/>
    <lineage>
        <taxon>Eukaryota</taxon>
        <taxon>Viridiplantae</taxon>
        <taxon>Streptophyta</taxon>
        <taxon>Embryophyta</taxon>
        <taxon>Tracheophyta</taxon>
        <taxon>Spermatophyta</taxon>
        <taxon>Magnoliopsida</taxon>
        <taxon>eudicotyledons</taxon>
        <taxon>Gunneridae</taxon>
        <taxon>Pentapetalae</taxon>
        <taxon>rosids</taxon>
        <taxon>malvids</taxon>
        <taxon>Malvales</taxon>
        <taxon>Malvaceae</taxon>
        <taxon>Malvoideae</taxon>
        <taxon>Gossypium</taxon>
    </lineage>
</organism>
<keyword evidence="2" id="KW-1185">Reference proteome</keyword>
<name>A0A9D3W6P7_9ROSI</name>
<dbReference type="Proteomes" id="UP000828251">
    <property type="component" value="Unassembled WGS sequence"/>
</dbReference>
<reference evidence="1 2" key="1">
    <citation type="journal article" date="2021" name="Plant Biotechnol. J.">
        <title>Multi-omics assisted identification of the key and species-specific regulatory components of drought-tolerant mechanisms in Gossypium stocksii.</title>
        <authorList>
            <person name="Yu D."/>
            <person name="Ke L."/>
            <person name="Zhang D."/>
            <person name="Wu Y."/>
            <person name="Sun Y."/>
            <person name="Mei J."/>
            <person name="Sun J."/>
            <person name="Sun Y."/>
        </authorList>
    </citation>
    <scope>NUCLEOTIDE SEQUENCE [LARGE SCALE GENOMIC DNA]</scope>
    <source>
        <strain evidence="2">cv. E1</strain>
        <tissue evidence="1">Leaf</tissue>
    </source>
</reference>
<evidence type="ECO:0000313" key="1">
    <source>
        <dbReference type="EMBL" id="KAH1114384.1"/>
    </source>
</evidence>